<keyword evidence="1" id="KW-0732">Signal</keyword>
<gene>
    <name evidence="2" type="ORF">H4K34_09070</name>
</gene>
<sequence>MKINKMIKKTILFVASFLLSISLYSQKAKTKDWRLGLTVPVVSVDSYQREMWSGVSASYKGFTLNYYGVLTSEFIAEGRGEFRRLVSQPWVYTSRMSFGYSFMFGRKEESNFKPIVGLYFLTMQGLEPDIDMGFKYKNLVFFISPHFESQSNAKWFPTFGQATSRKIILKFKFQYIL</sequence>
<dbReference type="KEGG" id="chyd:H4K34_09070"/>
<protein>
    <submittedName>
        <fullName evidence="2">Uncharacterized protein</fullName>
    </submittedName>
</protein>
<evidence type="ECO:0000313" key="2">
    <source>
        <dbReference type="EMBL" id="QNR25977.1"/>
    </source>
</evidence>
<dbReference type="EMBL" id="CP060139">
    <property type="protein sequence ID" value="QNR25977.1"/>
    <property type="molecule type" value="Genomic_DNA"/>
</dbReference>
<organism evidence="2 3">
    <name type="scientific">Croceimicrobium hydrocarbonivorans</name>
    <dbReference type="NCBI Taxonomy" id="2761580"/>
    <lineage>
        <taxon>Bacteria</taxon>
        <taxon>Pseudomonadati</taxon>
        <taxon>Bacteroidota</taxon>
        <taxon>Flavobacteriia</taxon>
        <taxon>Flavobacteriales</taxon>
        <taxon>Owenweeksiaceae</taxon>
        <taxon>Croceimicrobium</taxon>
    </lineage>
</organism>
<proteinExistence type="predicted"/>
<name>A0A7H0VJS9_9FLAO</name>
<feature type="chain" id="PRO_5028913293" evidence="1">
    <location>
        <begin position="28"/>
        <end position="177"/>
    </location>
</feature>
<dbReference type="Proteomes" id="UP000516305">
    <property type="component" value="Chromosome"/>
</dbReference>
<keyword evidence="3" id="KW-1185">Reference proteome</keyword>
<feature type="signal peptide" evidence="1">
    <location>
        <begin position="1"/>
        <end position="27"/>
    </location>
</feature>
<accession>A0A7H0VJS9</accession>
<evidence type="ECO:0000256" key="1">
    <source>
        <dbReference type="SAM" id="SignalP"/>
    </source>
</evidence>
<dbReference type="AlphaFoldDB" id="A0A7H0VJS9"/>
<dbReference type="RefSeq" id="WP_210760503.1">
    <property type="nucleotide sequence ID" value="NZ_CP060139.1"/>
</dbReference>
<evidence type="ECO:0000313" key="3">
    <source>
        <dbReference type="Proteomes" id="UP000516305"/>
    </source>
</evidence>
<reference evidence="2 3" key="1">
    <citation type="submission" date="2020-08" db="EMBL/GenBank/DDBJ databases">
        <title>Croceimicrobium hydrocarbonivorans gen. nov., sp. nov., a novel marine bacterium isolated from a bacterial consortium that degrades polyethylene terephthalate.</title>
        <authorList>
            <person name="Liu R."/>
        </authorList>
    </citation>
    <scope>NUCLEOTIDE SEQUENCE [LARGE SCALE GENOMIC DNA]</scope>
    <source>
        <strain evidence="2 3">A20-9</strain>
    </source>
</reference>